<comment type="caution">
    <text evidence="1">The sequence shown here is derived from an EMBL/GenBank/DDBJ whole genome shotgun (WGS) entry which is preliminary data.</text>
</comment>
<evidence type="ECO:0000313" key="1">
    <source>
        <dbReference type="EMBL" id="KAJ8645135.1"/>
    </source>
</evidence>
<sequence>MCPLRLILVFLSASLAGYFAWKSIRSDSPKPQEDVSEEKEKVLADSEKEIGFGKVIGKGFWTFVDMASGRYLWRNLKVGSQEGEKMKGS</sequence>
<proteinExistence type="predicted"/>
<name>A0ACC2MHJ7_PERAE</name>
<evidence type="ECO:0000313" key="2">
    <source>
        <dbReference type="Proteomes" id="UP001234297"/>
    </source>
</evidence>
<organism evidence="1 2">
    <name type="scientific">Persea americana</name>
    <name type="common">Avocado</name>
    <dbReference type="NCBI Taxonomy" id="3435"/>
    <lineage>
        <taxon>Eukaryota</taxon>
        <taxon>Viridiplantae</taxon>
        <taxon>Streptophyta</taxon>
        <taxon>Embryophyta</taxon>
        <taxon>Tracheophyta</taxon>
        <taxon>Spermatophyta</taxon>
        <taxon>Magnoliopsida</taxon>
        <taxon>Magnoliidae</taxon>
        <taxon>Laurales</taxon>
        <taxon>Lauraceae</taxon>
        <taxon>Persea</taxon>
    </lineage>
</organism>
<accession>A0ACC2MHJ7</accession>
<gene>
    <name evidence="1" type="ORF">MRB53_006883</name>
</gene>
<dbReference type="Proteomes" id="UP001234297">
    <property type="component" value="Chromosome 2"/>
</dbReference>
<dbReference type="EMBL" id="CM056810">
    <property type="protein sequence ID" value="KAJ8645135.1"/>
    <property type="molecule type" value="Genomic_DNA"/>
</dbReference>
<keyword evidence="2" id="KW-1185">Reference proteome</keyword>
<protein>
    <submittedName>
        <fullName evidence="1">Uncharacterized protein</fullName>
    </submittedName>
</protein>
<reference evidence="1 2" key="1">
    <citation type="journal article" date="2022" name="Hortic Res">
        <title>A haplotype resolved chromosomal level avocado genome allows analysis of novel avocado genes.</title>
        <authorList>
            <person name="Nath O."/>
            <person name="Fletcher S.J."/>
            <person name="Hayward A."/>
            <person name="Shaw L.M."/>
            <person name="Masouleh A.K."/>
            <person name="Furtado A."/>
            <person name="Henry R.J."/>
            <person name="Mitter N."/>
        </authorList>
    </citation>
    <scope>NUCLEOTIDE SEQUENCE [LARGE SCALE GENOMIC DNA]</scope>
    <source>
        <strain evidence="2">cv. Hass</strain>
    </source>
</reference>